<evidence type="ECO:0000313" key="4">
    <source>
        <dbReference type="Proteomes" id="UP001276659"/>
    </source>
</evidence>
<dbReference type="PROSITE" id="PS50033">
    <property type="entry name" value="UBX"/>
    <property type="match status" value="1"/>
</dbReference>
<feature type="compositionally biased region" description="Basic and acidic residues" evidence="1">
    <location>
        <begin position="521"/>
        <end position="531"/>
    </location>
</feature>
<dbReference type="PANTHER" id="PTHR46424:SF1">
    <property type="entry name" value="UBX DOMAIN-CONTAINING PROTEIN 4"/>
    <property type="match status" value="1"/>
</dbReference>
<feature type="compositionally biased region" description="Polar residues" evidence="1">
    <location>
        <begin position="136"/>
        <end position="158"/>
    </location>
</feature>
<dbReference type="AlphaFoldDB" id="A0AAD9ZB03"/>
<dbReference type="GO" id="GO:0036503">
    <property type="term" value="P:ERAD pathway"/>
    <property type="evidence" value="ECO:0007669"/>
    <property type="project" value="TreeGrafter"/>
</dbReference>
<comment type="caution">
    <text evidence="3">The sequence shown here is derived from an EMBL/GenBank/DDBJ whole genome shotgun (WGS) entry which is preliminary data.</text>
</comment>
<dbReference type="SMART" id="SM00166">
    <property type="entry name" value="UBX"/>
    <property type="match status" value="1"/>
</dbReference>
<feature type="compositionally biased region" description="Basic and acidic residues" evidence="1">
    <location>
        <begin position="232"/>
        <end position="251"/>
    </location>
</feature>
<dbReference type="EMBL" id="JASNWA010000007">
    <property type="protein sequence ID" value="KAK3172778.1"/>
    <property type="molecule type" value="Genomic_DNA"/>
</dbReference>
<sequence length="531" mass="57236">MFFDGDLKSGIALALRDSKYVACFVKGEDDQSSTWENEYLKDEQVTTALTAKAVTLRLDAGSQEAGYLAAYYPIPMVPAFIVIHNGQLILDLRGGEPKHKFKAAILKTMINTSSIVAPTPSSSATPAQSSAEPTSDQPTASTSNAEPASSISPSTSTQVTNALAPATTMVPDNAANSNIPPPNALPSTTSNNQQPQAPTTPEPQTPLSSSSGSQPSQAIQNLLADRRRRLEIDKKEKEAAGKAERNAKAEARQAAMTSDPNSAKAKQATYAVQQRKRQQEAKLERERIVRQIEHDKADRKEKEERRKALAKAEAEEKDNTALADKQLSNEMNGPRPTRSKECAVQVRMFDGSTIRSKFPSESTLRTDVRTWIDNERVDGDVPYTFKQILTPLPNRSLSISDEEDSLQTLGLTPSATLVMVPVQGYTAAYAPQGLVSRGASAGYNVVSTGAGMITGALGIFLGLGQATAQGDESAAPVNPAQPGPEAGSRGAGSSVNIRTLRDQRENRDEHQLYNGNQLNFEPRRDAEDKED</sequence>
<evidence type="ECO:0000256" key="1">
    <source>
        <dbReference type="SAM" id="MobiDB-lite"/>
    </source>
</evidence>
<dbReference type="InterPro" id="IPR001012">
    <property type="entry name" value="UBX_dom"/>
</dbReference>
<accession>A0AAD9ZB03</accession>
<dbReference type="SUPFAM" id="SSF54236">
    <property type="entry name" value="Ubiquitin-like"/>
    <property type="match status" value="1"/>
</dbReference>
<dbReference type="PANTHER" id="PTHR46424">
    <property type="entry name" value="UBX DOMAIN-CONTAINING PROTEIN 4"/>
    <property type="match status" value="1"/>
</dbReference>
<feature type="compositionally biased region" description="Basic and acidic residues" evidence="1">
    <location>
        <begin position="499"/>
        <end position="511"/>
    </location>
</feature>
<reference evidence="3" key="1">
    <citation type="submission" date="2022-11" db="EMBL/GenBank/DDBJ databases">
        <title>Chromosomal genome sequence assembly and mating type (MAT) locus characterization of the leprose asexual lichenized fungus Lepraria neglecta (Nyl.) Erichsen.</title>
        <authorList>
            <person name="Allen J.L."/>
            <person name="Pfeffer B."/>
        </authorList>
    </citation>
    <scope>NUCLEOTIDE SEQUENCE</scope>
    <source>
        <strain evidence="3">Allen 5258</strain>
    </source>
</reference>
<dbReference type="GO" id="GO:0005783">
    <property type="term" value="C:endoplasmic reticulum"/>
    <property type="evidence" value="ECO:0007669"/>
    <property type="project" value="TreeGrafter"/>
</dbReference>
<feature type="domain" description="UBX" evidence="2">
    <location>
        <begin position="337"/>
        <end position="419"/>
    </location>
</feature>
<feature type="compositionally biased region" description="Low complexity" evidence="1">
    <location>
        <begin position="115"/>
        <end position="135"/>
    </location>
</feature>
<feature type="region of interest" description="Disordered" evidence="1">
    <location>
        <begin position="170"/>
        <end position="218"/>
    </location>
</feature>
<feature type="compositionally biased region" description="Low complexity" evidence="1">
    <location>
        <begin position="205"/>
        <end position="217"/>
    </location>
</feature>
<feature type="region of interest" description="Disordered" evidence="1">
    <location>
        <begin position="115"/>
        <end position="158"/>
    </location>
</feature>
<dbReference type="Pfam" id="PF00789">
    <property type="entry name" value="UBX"/>
    <property type="match status" value="1"/>
</dbReference>
<protein>
    <recommendedName>
        <fullName evidence="2">UBX domain-containing protein</fullName>
    </recommendedName>
</protein>
<feature type="region of interest" description="Disordered" evidence="1">
    <location>
        <begin position="471"/>
        <end position="531"/>
    </location>
</feature>
<evidence type="ECO:0000313" key="3">
    <source>
        <dbReference type="EMBL" id="KAK3172778.1"/>
    </source>
</evidence>
<dbReference type="Gene3D" id="3.10.20.90">
    <property type="entry name" value="Phosphatidylinositol 3-kinase Catalytic Subunit, Chain A, domain 1"/>
    <property type="match status" value="1"/>
</dbReference>
<gene>
    <name evidence="3" type="ORF">OEA41_006103</name>
</gene>
<feature type="compositionally biased region" description="Basic and acidic residues" evidence="1">
    <location>
        <begin position="277"/>
        <end position="319"/>
    </location>
</feature>
<keyword evidence="4" id="KW-1185">Reference proteome</keyword>
<dbReference type="InterPro" id="IPR029071">
    <property type="entry name" value="Ubiquitin-like_domsf"/>
</dbReference>
<organism evidence="3 4">
    <name type="scientific">Lepraria neglecta</name>
    <dbReference type="NCBI Taxonomy" id="209136"/>
    <lineage>
        <taxon>Eukaryota</taxon>
        <taxon>Fungi</taxon>
        <taxon>Dikarya</taxon>
        <taxon>Ascomycota</taxon>
        <taxon>Pezizomycotina</taxon>
        <taxon>Lecanoromycetes</taxon>
        <taxon>OSLEUM clade</taxon>
        <taxon>Lecanoromycetidae</taxon>
        <taxon>Lecanorales</taxon>
        <taxon>Lecanorineae</taxon>
        <taxon>Stereocaulaceae</taxon>
        <taxon>Lepraria</taxon>
    </lineage>
</organism>
<evidence type="ECO:0000259" key="2">
    <source>
        <dbReference type="PROSITE" id="PS50033"/>
    </source>
</evidence>
<feature type="compositionally biased region" description="Low complexity" evidence="1">
    <location>
        <begin position="185"/>
        <end position="197"/>
    </location>
</feature>
<proteinExistence type="predicted"/>
<dbReference type="Pfam" id="PF23187">
    <property type="entry name" value="UBX7_N"/>
    <property type="match status" value="1"/>
</dbReference>
<feature type="region of interest" description="Disordered" evidence="1">
    <location>
        <begin position="232"/>
        <end position="339"/>
    </location>
</feature>
<dbReference type="Proteomes" id="UP001276659">
    <property type="component" value="Unassembled WGS sequence"/>
</dbReference>
<name>A0AAD9ZB03_9LECA</name>